<dbReference type="Proteomes" id="UP000011134">
    <property type="component" value="Unassembled WGS sequence"/>
</dbReference>
<proteinExistence type="predicted"/>
<organism evidence="1 2">
    <name type="scientific">Photobacterium marinum</name>
    <dbReference type="NCBI Taxonomy" id="1056511"/>
    <lineage>
        <taxon>Bacteria</taxon>
        <taxon>Pseudomonadati</taxon>
        <taxon>Pseudomonadota</taxon>
        <taxon>Gammaproteobacteria</taxon>
        <taxon>Vibrionales</taxon>
        <taxon>Vibrionaceae</taxon>
        <taxon>Photobacterium</taxon>
    </lineage>
</organism>
<protein>
    <submittedName>
        <fullName evidence="1">Uncharacterized protein</fullName>
    </submittedName>
</protein>
<name>L8JIA7_9GAMM</name>
<dbReference type="EMBL" id="AMZO01000003">
    <property type="protein sequence ID" value="ELR67214.1"/>
    <property type="molecule type" value="Genomic_DNA"/>
</dbReference>
<evidence type="ECO:0000313" key="1">
    <source>
        <dbReference type="EMBL" id="ELR67214.1"/>
    </source>
</evidence>
<dbReference type="PATRIC" id="fig|1056511.3.peg.784"/>
<comment type="caution">
    <text evidence="1">The sequence shown here is derived from an EMBL/GenBank/DDBJ whole genome shotgun (WGS) entry which is preliminary data.</text>
</comment>
<dbReference type="AlphaFoldDB" id="L8JIA7"/>
<reference evidence="1 2" key="1">
    <citation type="submission" date="2012-12" db="EMBL/GenBank/DDBJ databases">
        <title>Genome Assembly of Photobacterium sp. AK15.</title>
        <authorList>
            <person name="Khatri I."/>
            <person name="Vaidya B."/>
            <person name="Srinivas T.N.R."/>
            <person name="Subramanian S."/>
            <person name="Pinnaka A."/>
        </authorList>
    </citation>
    <scope>NUCLEOTIDE SEQUENCE [LARGE SCALE GENOMIC DNA]</scope>
    <source>
        <strain evidence="1 2">AK15</strain>
    </source>
</reference>
<accession>L8JIA7</accession>
<keyword evidence="2" id="KW-1185">Reference proteome</keyword>
<sequence length="63" mass="7152">MDEWYQAHQINKPRAVGVGEYQQLGQFLLGENTDEAQHAVKVIESLWLVQREVNLIKSGLVSS</sequence>
<gene>
    <name evidence="1" type="ORF">C942_02722</name>
</gene>
<evidence type="ECO:0000313" key="2">
    <source>
        <dbReference type="Proteomes" id="UP000011134"/>
    </source>
</evidence>